<feature type="region of interest" description="Disordered" evidence="1">
    <location>
        <begin position="34"/>
        <end position="65"/>
    </location>
</feature>
<feature type="compositionally biased region" description="Pro residues" evidence="1">
    <location>
        <begin position="40"/>
        <end position="65"/>
    </location>
</feature>
<proteinExistence type="predicted"/>
<feature type="compositionally biased region" description="Pro residues" evidence="1">
    <location>
        <begin position="111"/>
        <end position="125"/>
    </location>
</feature>
<comment type="caution">
    <text evidence="2">The sequence shown here is derived from an EMBL/GenBank/DDBJ whole genome shotgun (WGS) entry which is preliminary data.</text>
</comment>
<evidence type="ECO:0000256" key="1">
    <source>
        <dbReference type="SAM" id="MobiDB-lite"/>
    </source>
</evidence>
<sequence length="125" mass="12274">MPPGYRISLPPSFSAATSVLSSAHARAAPSFAVCSSAPAQAPPPSSPPPSPAPPHPPLPAQAPPQSAPAVLRYILAVLSAACAGYAPSSPPHAQDPRRRCPSAATAGRSAPPGPGPAPSSSDPPL</sequence>
<feature type="region of interest" description="Disordered" evidence="1">
    <location>
        <begin position="85"/>
        <end position="125"/>
    </location>
</feature>
<keyword evidence="3" id="KW-1185">Reference proteome</keyword>
<feature type="compositionally biased region" description="Low complexity" evidence="1">
    <location>
        <begin position="101"/>
        <end position="110"/>
    </location>
</feature>
<name>A0A8T0QG95_PANVG</name>
<accession>A0A8T0QG95</accession>
<gene>
    <name evidence="2" type="ORF">PVAP13_7KG133110</name>
</gene>
<organism evidence="2 3">
    <name type="scientific">Panicum virgatum</name>
    <name type="common">Blackwell switchgrass</name>
    <dbReference type="NCBI Taxonomy" id="38727"/>
    <lineage>
        <taxon>Eukaryota</taxon>
        <taxon>Viridiplantae</taxon>
        <taxon>Streptophyta</taxon>
        <taxon>Embryophyta</taxon>
        <taxon>Tracheophyta</taxon>
        <taxon>Spermatophyta</taxon>
        <taxon>Magnoliopsida</taxon>
        <taxon>Liliopsida</taxon>
        <taxon>Poales</taxon>
        <taxon>Poaceae</taxon>
        <taxon>PACMAD clade</taxon>
        <taxon>Panicoideae</taxon>
        <taxon>Panicodae</taxon>
        <taxon>Paniceae</taxon>
        <taxon>Panicinae</taxon>
        <taxon>Panicum</taxon>
        <taxon>Panicum sect. Hiantes</taxon>
    </lineage>
</organism>
<evidence type="ECO:0000313" key="3">
    <source>
        <dbReference type="Proteomes" id="UP000823388"/>
    </source>
</evidence>
<dbReference type="Proteomes" id="UP000823388">
    <property type="component" value="Chromosome 7K"/>
</dbReference>
<protein>
    <submittedName>
        <fullName evidence="2">Uncharacterized protein</fullName>
    </submittedName>
</protein>
<evidence type="ECO:0000313" key="2">
    <source>
        <dbReference type="EMBL" id="KAG2571572.1"/>
    </source>
</evidence>
<dbReference type="EMBL" id="CM029049">
    <property type="protein sequence ID" value="KAG2571572.1"/>
    <property type="molecule type" value="Genomic_DNA"/>
</dbReference>
<reference evidence="2" key="1">
    <citation type="submission" date="2020-05" db="EMBL/GenBank/DDBJ databases">
        <title>WGS assembly of Panicum virgatum.</title>
        <authorList>
            <person name="Lovell J.T."/>
            <person name="Jenkins J."/>
            <person name="Shu S."/>
            <person name="Juenger T.E."/>
            <person name="Schmutz J."/>
        </authorList>
    </citation>
    <scope>NUCLEOTIDE SEQUENCE</scope>
    <source>
        <strain evidence="2">AP13</strain>
    </source>
</reference>
<dbReference type="AlphaFoldDB" id="A0A8T0QG95"/>